<evidence type="ECO:0000256" key="4">
    <source>
        <dbReference type="ARBA" id="ARBA00023172"/>
    </source>
</evidence>
<gene>
    <name evidence="7" type="ORF">Asru_0617_02</name>
</gene>
<evidence type="ECO:0000256" key="5">
    <source>
        <dbReference type="SAM" id="MobiDB-lite"/>
    </source>
</evidence>
<dbReference type="SUPFAM" id="SSF56349">
    <property type="entry name" value="DNA breaking-rejoining enzymes"/>
    <property type="match status" value="1"/>
</dbReference>
<evidence type="ECO:0000313" key="8">
    <source>
        <dbReference type="Proteomes" id="UP000032680"/>
    </source>
</evidence>
<evidence type="ECO:0000259" key="6">
    <source>
        <dbReference type="PROSITE" id="PS51898"/>
    </source>
</evidence>
<comment type="caution">
    <text evidence="7">The sequence shown here is derived from an EMBL/GenBank/DDBJ whole genome shotgun (WGS) entry which is preliminary data.</text>
</comment>
<accession>A0A0D6PA55</accession>
<feature type="compositionally biased region" description="Basic and acidic residues" evidence="5">
    <location>
        <begin position="173"/>
        <end position="184"/>
    </location>
</feature>
<dbReference type="InterPro" id="IPR010998">
    <property type="entry name" value="Integrase_recombinase_N"/>
</dbReference>
<feature type="region of interest" description="Disordered" evidence="5">
    <location>
        <begin position="168"/>
        <end position="196"/>
    </location>
</feature>
<dbReference type="AlphaFoldDB" id="A0A0D6PA55"/>
<organism evidence="7 8">
    <name type="scientific">Acidisphaera rubrifaciens HS-AP3</name>
    <dbReference type="NCBI Taxonomy" id="1231350"/>
    <lineage>
        <taxon>Bacteria</taxon>
        <taxon>Pseudomonadati</taxon>
        <taxon>Pseudomonadota</taxon>
        <taxon>Alphaproteobacteria</taxon>
        <taxon>Acetobacterales</taxon>
        <taxon>Acetobacteraceae</taxon>
        <taxon>Acidisphaera</taxon>
    </lineage>
</organism>
<keyword evidence="3" id="KW-0238">DNA-binding</keyword>
<dbReference type="GO" id="GO:0006310">
    <property type="term" value="P:DNA recombination"/>
    <property type="evidence" value="ECO:0007669"/>
    <property type="project" value="UniProtKB-KW"/>
</dbReference>
<dbReference type="PROSITE" id="PS51898">
    <property type="entry name" value="TYR_RECOMBINASE"/>
    <property type="match status" value="1"/>
</dbReference>
<evidence type="ECO:0000313" key="7">
    <source>
        <dbReference type="EMBL" id="GAN78093.1"/>
    </source>
</evidence>
<dbReference type="RefSeq" id="WP_048862498.1">
    <property type="nucleotide sequence ID" value="NZ_BANB01000617.1"/>
</dbReference>
<dbReference type="GO" id="GO:0015074">
    <property type="term" value="P:DNA integration"/>
    <property type="evidence" value="ECO:0007669"/>
    <property type="project" value="UniProtKB-KW"/>
</dbReference>
<dbReference type="Proteomes" id="UP000032680">
    <property type="component" value="Unassembled WGS sequence"/>
</dbReference>
<reference evidence="7 8" key="1">
    <citation type="submission" date="2012-11" db="EMBL/GenBank/DDBJ databases">
        <title>Whole genome sequence of Acidisphaera rubrifaciens HS-AP3.</title>
        <authorList>
            <person name="Azuma Y."/>
            <person name="Higashiura N."/>
            <person name="Hirakawa H."/>
            <person name="Matsushita K."/>
        </authorList>
    </citation>
    <scope>NUCLEOTIDE SEQUENCE [LARGE SCALE GENOMIC DNA]</scope>
    <source>
        <strain evidence="7 8">HS-AP3</strain>
    </source>
</reference>
<dbReference type="InterPro" id="IPR013762">
    <property type="entry name" value="Integrase-like_cat_sf"/>
</dbReference>
<dbReference type="PANTHER" id="PTHR30349">
    <property type="entry name" value="PHAGE INTEGRASE-RELATED"/>
    <property type="match status" value="1"/>
</dbReference>
<dbReference type="CDD" id="cd00796">
    <property type="entry name" value="INT_Rci_Hp1_C"/>
    <property type="match status" value="1"/>
</dbReference>
<keyword evidence="8" id="KW-1185">Reference proteome</keyword>
<evidence type="ECO:0000256" key="3">
    <source>
        <dbReference type="ARBA" id="ARBA00023125"/>
    </source>
</evidence>
<keyword evidence="4" id="KW-0233">DNA recombination</keyword>
<dbReference type="PANTHER" id="PTHR30349:SF41">
    <property type="entry name" value="INTEGRASE_RECOMBINASE PROTEIN MJ0367-RELATED"/>
    <property type="match status" value="1"/>
</dbReference>
<protein>
    <submittedName>
        <fullName evidence="7">Integrase</fullName>
    </submittedName>
</protein>
<dbReference type="Pfam" id="PF00589">
    <property type="entry name" value="Phage_integrase"/>
    <property type="match status" value="1"/>
</dbReference>
<dbReference type="Gene3D" id="1.10.443.10">
    <property type="entry name" value="Intergrase catalytic core"/>
    <property type="match status" value="1"/>
</dbReference>
<dbReference type="InterPro" id="IPR050090">
    <property type="entry name" value="Tyrosine_recombinase_XerCD"/>
</dbReference>
<proteinExistence type="inferred from homology"/>
<dbReference type="InterPro" id="IPR002104">
    <property type="entry name" value="Integrase_catalytic"/>
</dbReference>
<name>A0A0D6PA55_9PROT</name>
<evidence type="ECO:0000256" key="1">
    <source>
        <dbReference type="ARBA" id="ARBA00008857"/>
    </source>
</evidence>
<evidence type="ECO:0000256" key="2">
    <source>
        <dbReference type="ARBA" id="ARBA00022908"/>
    </source>
</evidence>
<dbReference type="GO" id="GO:0003677">
    <property type="term" value="F:DNA binding"/>
    <property type="evidence" value="ECO:0007669"/>
    <property type="project" value="UniProtKB-KW"/>
</dbReference>
<keyword evidence="2" id="KW-0229">DNA integration</keyword>
<comment type="similarity">
    <text evidence="1">Belongs to the 'phage' integrase family.</text>
</comment>
<dbReference type="Gene3D" id="1.10.150.130">
    <property type="match status" value="1"/>
</dbReference>
<dbReference type="InterPro" id="IPR011010">
    <property type="entry name" value="DNA_brk_join_enz"/>
</dbReference>
<dbReference type="EMBL" id="BANB01000617">
    <property type="protein sequence ID" value="GAN78093.1"/>
    <property type="molecule type" value="Genomic_DNA"/>
</dbReference>
<feature type="domain" description="Tyr recombinase" evidence="6">
    <location>
        <begin position="238"/>
        <end position="410"/>
    </location>
</feature>
<sequence length="431" mass="47836">MARTVRDANLETRTARARLKPAGKPYYRAIDEGLHLGYRKGKTAGKWVMRWYIGDQTYRTEAIATADDTLDADGAEVLTFAQAQAVARTRFVEQRRVAAGLPAKAGPYTVQLCMADYLTWLEHNRKTAQDARWRSDALILPILGYVECAKLTTKQLRDWRDAIAKAPARLRTKKNEQQKVKKTDPEEDPEEAQRRRRASVNRVLTILKAALNQAWREHKIPSDQAWRALTPFKQADAARVRHLTVEESRRIINGAQGAFRDLVKAALLTGARFSELGALQVADFNADAGTVHVRISKGGKGRQIVLTDEGVKFFSRLAAGRASRDRLLVKDDGGRWLKSHQSKPMAEACKAARLEPPCGFHTLRHTYASLAIMNGAPLMVVARNLGHVDTRMVEKHYGHLSASYVADAIRAAVPSFGITAETNVAAIGGAR</sequence>